<proteinExistence type="predicted"/>
<evidence type="ECO:0000313" key="3">
    <source>
        <dbReference type="Proteomes" id="UP001597368"/>
    </source>
</evidence>
<dbReference type="EMBL" id="JBHUFV010000003">
    <property type="protein sequence ID" value="MFD1930282.1"/>
    <property type="molecule type" value="Genomic_DNA"/>
</dbReference>
<evidence type="ECO:0000256" key="1">
    <source>
        <dbReference type="SAM" id="MobiDB-lite"/>
    </source>
</evidence>
<sequence length="51" mass="5678">MDGDLPCVHDTQRPAAQPGLGEGMRRRGSGFGGRGGRWMCWGMLESWLMIR</sequence>
<evidence type="ECO:0000313" key="2">
    <source>
        <dbReference type="EMBL" id="MFD1930282.1"/>
    </source>
</evidence>
<accession>A0ABW4SP29</accession>
<keyword evidence="3" id="KW-1185">Reference proteome</keyword>
<reference evidence="3" key="1">
    <citation type="journal article" date="2019" name="Int. J. Syst. Evol. Microbiol.">
        <title>The Global Catalogue of Microorganisms (GCM) 10K type strain sequencing project: providing services to taxonomists for standard genome sequencing and annotation.</title>
        <authorList>
            <consortium name="The Broad Institute Genomics Platform"/>
            <consortium name="The Broad Institute Genome Sequencing Center for Infectious Disease"/>
            <person name="Wu L."/>
            <person name="Ma J."/>
        </authorList>
    </citation>
    <scope>NUCLEOTIDE SEQUENCE [LARGE SCALE GENOMIC DNA]</scope>
    <source>
        <strain evidence="3">ICMP 6774ER</strain>
    </source>
</reference>
<feature type="region of interest" description="Disordered" evidence="1">
    <location>
        <begin position="1"/>
        <end position="28"/>
    </location>
</feature>
<protein>
    <submittedName>
        <fullName evidence="2">Uncharacterized protein</fullName>
    </submittedName>
</protein>
<dbReference type="Proteomes" id="UP001597368">
    <property type="component" value="Unassembled WGS sequence"/>
</dbReference>
<gene>
    <name evidence="2" type="ORF">ACFSKW_02215</name>
</gene>
<organism evidence="2 3">
    <name type="scientific">Nonomuraea mangrovi</name>
    <dbReference type="NCBI Taxonomy" id="2316207"/>
    <lineage>
        <taxon>Bacteria</taxon>
        <taxon>Bacillati</taxon>
        <taxon>Actinomycetota</taxon>
        <taxon>Actinomycetes</taxon>
        <taxon>Streptosporangiales</taxon>
        <taxon>Streptosporangiaceae</taxon>
        <taxon>Nonomuraea</taxon>
    </lineage>
</organism>
<name>A0ABW4SP29_9ACTN</name>
<comment type="caution">
    <text evidence="2">The sequence shown here is derived from an EMBL/GenBank/DDBJ whole genome shotgun (WGS) entry which is preliminary data.</text>
</comment>
<dbReference type="RefSeq" id="WP_379569201.1">
    <property type="nucleotide sequence ID" value="NZ_JBHUFV010000003.1"/>
</dbReference>